<gene>
    <name evidence="1" type="ORF">B0H17DRAFT_1219133</name>
</gene>
<evidence type="ECO:0000313" key="1">
    <source>
        <dbReference type="EMBL" id="KAJ7622959.1"/>
    </source>
</evidence>
<organism evidence="1 2">
    <name type="scientific">Mycena rosella</name>
    <name type="common">Pink bonnet</name>
    <name type="synonym">Agaricus rosellus</name>
    <dbReference type="NCBI Taxonomy" id="1033263"/>
    <lineage>
        <taxon>Eukaryota</taxon>
        <taxon>Fungi</taxon>
        <taxon>Dikarya</taxon>
        <taxon>Basidiomycota</taxon>
        <taxon>Agaricomycotina</taxon>
        <taxon>Agaricomycetes</taxon>
        <taxon>Agaricomycetidae</taxon>
        <taxon>Agaricales</taxon>
        <taxon>Marasmiineae</taxon>
        <taxon>Mycenaceae</taxon>
        <taxon>Mycena</taxon>
    </lineage>
</organism>
<dbReference type="EMBL" id="JARKIE010000640">
    <property type="protein sequence ID" value="KAJ7622959.1"/>
    <property type="molecule type" value="Genomic_DNA"/>
</dbReference>
<reference evidence="1" key="1">
    <citation type="submission" date="2023-03" db="EMBL/GenBank/DDBJ databases">
        <title>Massive genome expansion in bonnet fungi (Mycena s.s.) driven by repeated elements and novel gene families across ecological guilds.</title>
        <authorList>
            <consortium name="Lawrence Berkeley National Laboratory"/>
            <person name="Harder C.B."/>
            <person name="Miyauchi S."/>
            <person name="Viragh M."/>
            <person name="Kuo A."/>
            <person name="Thoen E."/>
            <person name="Andreopoulos B."/>
            <person name="Lu D."/>
            <person name="Skrede I."/>
            <person name="Drula E."/>
            <person name="Henrissat B."/>
            <person name="Morin E."/>
            <person name="Kohler A."/>
            <person name="Barry K."/>
            <person name="LaButti K."/>
            <person name="Morin E."/>
            <person name="Salamov A."/>
            <person name="Lipzen A."/>
            <person name="Mereny Z."/>
            <person name="Hegedus B."/>
            <person name="Baldrian P."/>
            <person name="Stursova M."/>
            <person name="Weitz H."/>
            <person name="Taylor A."/>
            <person name="Grigoriev I.V."/>
            <person name="Nagy L.G."/>
            <person name="Martin F."/>
            <person name="Kauserud H."/>
        </authorList>
    </citation>
    <scope>NUCLEOTIDE SEQUENCE</scope>
    <source>
        <strain evidence="1">CBHHK067</strain>
    </source>
</reference>
<comment type="caution">
    <text evidence="1">The sequence shown here is derived from an EMBL/GenBank/DDBJ whole genome shotgun (WGS) entry which is preliminary data.</text>
</comment>
<evidence type="ECO:0000313" key="2">
    <source>
        <dbReference type="Proteomes" id="UP001221757"/>
    </source>
</evidence>
<dbReference type="AlphaFoldDB" id="A0AAD7FJ22"/>
<accession>A0AAD7FJ22</accession>
<sequence>MAPVRPLRLARWISRVELPLQQCELQYICLSLLFFAPLNSFQSNRRITHRGPHRFALATMYVEATSSDVPAIELMDAS</sequence>
<keyword evidence="2" id="KW-1185">Reference proteome</keyword>
<proteinExistence type="predicted"/>
<protein>
    <submittedName>
        <fullName evidence="1">Uncharacterized protein</fullName>
    </submittedName>
</protein>
<name>A0AAD7FJ22_MYCRO</name>
<dbReference type="Proteomes" id="UP001221757">
    <property type="component" value="Unassembled WGS sequence"/>
</dbReference>